<dbReference type="AlphaFoldDB" id="Q0F1V3"/>
<evidence type="ECO:0000256" key="13">
    <source>
        <dbReference type="ARBA" id="ARBA00077165"/>
    </source>
</evidence>
<evidence type="ECO:0000256" key="9">
    <source>
        <dbReference type="ARBA" id="ARBA00061535"/>
    </source>
</evidence>
<name>Q0F1V3_9PROT</name>
<dbReference type="Gene3D" id="3.30.70.3550">
    <property type="entry name" value="Leucyl/phenylalanyl-tRNA-protein transferase, N-terminal domain"/>
    <property type="match status" value="1"/>
</dbReference>
<dbReference type="Proteomes" id="UP000005297">
    <property type="component" value="Unassembled WGS sequence"/>
</dbReference>
<dbReference type="HAMAP" id="MF_00688">
    <property type="entry name" value="Leu_Phe_trans"/>
    <property type="match status" value="1"/>
</dbReference>
<dbReference type="GO" id="GO:0030163">
    <property type="term" value="P:protein catabolic process"/>
    <property type="evidence" value="ECO:0007669"/>
    <property type="project" value="UniProtKB-UniRule"/>
</dbReference>
<evidence type="ECO:0000256" key="12">
    <source>
        <dbReference type="ARBA" id="ARBA00077136"/>
    </source>
</evidence>
<dbReference type="SUPFAM" id="SSF55729">
    <property type="entry name" value="Acyl-CoA N-acyltransferases (Nat)"/>
    <property type="match status" value="1"/>
</dbReference>
<comment type="subcellular location">
    <subcellularLocation>
        <location evidence="1 15">Cytoplasm</location>
    </subcellularLocation>
</comment>
<evidence type="ECO:0000256" key="2">
    <source>
        <dbReference type="ARBA" id="ARBA00022490"/>
    </source>
</evidence>
<keyword evidence="3 15" id="KW-0808">Transferase</keyword>
<keyword evidence="4 15" id="KW-0012">Acyltransferase</keyword>
<protein>
    <recommendedName>
        <fullName evidence="11 15">Leucyl/phenylalanyl-tRNA--protein transferase</fullName>
        <ecNumber evidence="10 15">2.3.2.6</ecNumber>
    </recommendedName>
    <alternativeName>
        <fullName evidence="12 15">L/F-transferase</fullName>
    </alternativeName>
    <alternativeName>
        <fullName evidence="13 15">Leucyltransferase</fullName>
    </alternativeName>
    <alternativeName>
        <fullName evidence="14 15">Phenyalanyltransferase</fullName>
    </alternativeName>
</protein>
<evidence type="ECO:0000313" key="16">
    <source>
        <dbReference type="EMBL" id="EAU55797.1"/>
    </source>
</evidence>
<evidence type="ECO:0000256" key="8">
    <source>
        <dbReference type="ARBA" id="ARBA00054043"/>
    </source>
</evidence>
<dbReference type="EMBL" id="AATS01000002">
    <property type="protein sequence ID" value="EAU55797.1"/>
    <property type="molecule type" value="Genomic_DNA"/>
</dbReference>
<dbReference type="FunCoup" id="Q0F1V3">
    <property type="interactions" value="275"/>
</dbReference>
<organism evidence="16 17">
    <name type="scientific">Mariprofundus ferrooxydans PV-1</name>
    <dbReference type="NCBI Taxonomy" id="314345"/>
    <lineage>
        <taxon>Bacteria</taxon>
        <taxon>Pseudomonadati</taxon>
        <taxon>Pseudomonadota</taxon>
        <taxon>Candidatius Mariprofundia</taxon>
        <taxon>Mariprofundales</taxon>
        <taxon>Mariprofundaceae</taxon>
        <taxon>Mariprofundus</taxon>
    </lineage>
</organism>
<dbReference type="OrthoDB" id="5291081at2"/>
<dbReference type="PANTHER" id="PTHR30098">
    <property type="entry name" value="LEUCYL/PHENYLALANYL-TRNA--PROTEIN TRANSFERASE"/>
    <property type="match status" value="1"/>
</dbReference>
<evidence type="ECO:0000256" key="15">
    <source>
        <dbReference type="HAMAP-Rule" id="MF_00688"/>
    </source>
</evidence>
<dbReference type="GO" id="GO:0005737">
    <property type="term" value="C:cytoplasm"/>
    <property type="evidence" value="ECO:0007669"/>
    <property type="project" value="UniProtKB-SubCell"/>
</dbReference>
<evidence type="ECO:0000313" key="17">
    <source>
        <dbReference type="Proteomes" id="UP000005297"/>
    </source>
</evidence>
<comment type="function">
    <text evidence="8 15">Functions in the N-end rule pathway of protein degradation where it conjugates Leu, Phe and, less efficiently, Met from aminoacyl-tRNAs to the N-termini of proteins containing an N-terminal arginine or lysine.</text>
</comment>
<evidence type="ECO:0000256" key="14">
    <source>
        <dbReference type="ARBA" id="ARBA00083640"/>
    </source>
</evidence>
<dbReference type="InterPro" id="IPR016181">
    <property type="entry name" value="Acyl_CoA_acyltransferase"/>
</dbReference>
<dbReference type="EC" id="2.3.2.6" evidence="10 15"/>
<evidence type="ECO:0000256" key="11">
    <source>
        <dbReference type="ARBA" id="ARBA00074372"/>
    </source>
</evidence>
<accession>Q0F1V3</accession>
<dbReference type="InterPro" id="IPR042221">
    <property type="entry name" value="Leu/Phe-tRNA_Trfase_N"/>
</dbReference>
<proteinExistence type="inferred from homology"/>
<dbReference type="NCBIfam" id="TIGR00667">
    <property type="entry name" value="aat"/>
    <property type="match status" value="1"/>
</dbReference>
<dbReference type="InterPro" id="IPR042203">
    <property type="entry name" value="Leu/Phe-tRNA_Trfase_C"/>
</dbReference>
<dbReference type="HOGENOM" id="CLU_075045_0_0_0"/>
<evidence type="ECO:0000256" key="1">
    <source>
        <dbReference type="ARBA" id="ARBA00004496"/>
    </source>
</evidence>
<dbReference type="GO" id="GO:0008914">
    <property type="term" value="F:leucyl-tRNA--protein transferase activity"/>
    <property type="evidence" value="ECO:0007669"/>
    <property type="project" value="UniProtKB-UniRule"/>
</dbReference>
<gene>
    <name evidence="15" type="primary">aat</name>
    <name evidence="16" type="ORF">SPV1_02577</name>
</gene>
<comment type="catalytic activity">
    <reaction evidence="6 15">
        <text>N-terminal L-arginyl-[protein] + L-leucyl-tRNA(Leu) = N-terminal L-leucyl-L-arginyl-[protein] + tRNA(Leu) + H(+)</text>
        <dbReference type="Rhea" id="RHEA:50416"/>
        <dbReference type="Rhea" id="RHEA-COMP:9613"/>
        <dbReference type="Rhea" id="RHEA-COMP:9622"/>
        <dbReference type="Rhea" id="RHEA-COMP:12672"/>
        <dbReference type="Rhea" id="RHEA-COMP:12673"/>
        <dbReference type="ChEBI" id="CHEBI:15378"/>
        <dbReference type="ChEBI" id="CHEBI:64719"/>
        <dbReference type="ChEBI" id="CHEBI:78442"/>
        <dbReference type="ChEBI" id="CHEBI:78494"/>
        <dbReference type="ChEBI" id="CHEBI:133044"/>
        <dbReference type="EC" id="2.3.2.6"/>
    </reaction>
</comment>
<comment type="catalytic activity">
    <reaction evidence="7 15">
        <text>N-terminal L-lysyl-[protein] + L-leucyl-tRNA(Leu) = N-terminal L-leucyl-L-lysyl-[protein] + tRNA(Leu) + H(+)</text>
        <dbReference type="Rhea" id="RHEA:12340"/>
        <dbReference type="Rhea" id="RHEA-COMP:9613"/>
        <dbReference type="Rhea" id="RHEA-COMP:9622"/>
        <dbReference type="Rhea" id="RHEA-COMP:12670"/>
        <dbReference type="Rhea" id="RHEA-COMP:12671"/>
        <dbReference type="ChEBI" id="CHEBI:15378"/>
        <dbReference type="ChEBI" id="CHEBI:65249"/>
        <dbReference type="ChEBI" id="CHEBI:78442"/>
        <dbReference type="ChEBI" id="CHEBI:78494"/>
        <dbReference type="ChEBI" id="CHEBI:133043"/>
        <dbReference type="EC" id="2.3.2.6"/>
    </reaction>
</comment>
<dbReference type="STRING" id="314344.AL013_05555"/>
<evidence type="ECO:0000256" key="10">
    <source>
        <dbReference type="ARBA" id="ARBA00066767"/>
    </source>
</evidence>
<comment type="catalytic activity">
    <reaction evidence="5 15">
        <text>L-phenylalanyl-tRNA(Phe) + an N-terminal L-alpha-aminoacyl-[protein] = an N-terminal L-phenylalanyl-L-alpha-aminoacyl-[protein] + tRNA(Phe)</text>
        <dbReference type="Rhea" id="RHEA:43632"/>
        <dbReference type="Rhea" id="RHEA-COMP:9668"/>
        <dbReference type="Rhea" id="RHEA-COMP:9699"/>
        <dbReference type="Rhea" id="RHEA-COMP:10636"/>
        <dbReference type="Rhea" id="RHEA-COMP:10637"/>
        <dbReference type="ChEBI" id="CHEBI:78442"/>
        <dbReference type="ChEBI" id="CHEBI:78531"/>
        <dbReference type="ChEBI" id="CHEBI:78597"/>
        <dbReference type="ChEBI" id="CHEBI:83561"/>
        <dbReference type="EC" id="2.3.2.6"/>
    </reaction>
</comment>
<keyword evidence="2 15" id="KW-0963">Cytoplasm</keyword>
<reference evidence="16 17" key="1">
    <citation type="submission" date="2006-09" db="EMBL/GenBank/DDBJ databases">
        <authorList>
            <person name="Emerson D."/>
            <person name="Ferriera S."/>
            <person name="Johnson J."/>
            <person name="Kravitz S."/>
            <person name="Halpern A."/>
            <person name="Remington K."/>
            <person name="Beeson K."/>
            <person name="Tran B."/>
            <person name="Rogers Y.-H."/>
            <person name="Friedman R."/>
            <person name="Venter J.C."/>
        </authorList>
    </citation>
    <scope>NUCLEOTIDE SEQUENCE [LARGE SCALE GENOMIC DNA]</scope>
    <source>
        <strain evidence="16 17">PV-1</strain>
    </source>
</reference>
<dbReference type="Pfam" id="PF03588">
    <property type="entry name" value="Leu_Phe_trans"/>
    <property type="match status" value="1"/>
</dbReference>
<comment type="caution">
    <text evidence="16">The sequence shown here is derived from an EMBL/GenBank/DDBJ whole genome shotgun (WGS) entry which is preliminary data.</text>
</comment>
<evidence type="ECO:0000256" key="7">
    <source>
        <dbReference type="ARBA" id="ARBA00051538"/>
    </source>
</evidence>
<keyword evidence="17" id="KW-1185">Reference proteome</keyword>
<evidence type="ECO:0000256" key="6">
    <source>
        <dbReference type="ARBA" id="ARBA00050652"/>
    </source>
</evidence>
<dbReference type="FunFam" id="3.30.70.3550:FF:000001">
    <property type="entry name" value="Leucyl/phenylalanyl-tRNA--protein transferase"/>
    <property type="match status" value="1"/>
</dbReference>
<comment type="similarity">
    <text evidence="9 15">Belongs to the L/F-transferase family.</text>
</comment>
<sequence>MIIFPHPSQANEEGLLAIGGNLQPQTLLAAYARGIFPWYAEGQPILWWSPDPRMVLFPDEFHCSRRLSRRLKQVRYRFSRNEAFADVINLCANIPRKGEQGTWILPEMKEAYLRLHELGFAHSVEVWEGESLIGGVYGVLTERVFFAESMFSLKTDASKMALAHLVALAKAENWKVIDSQFHTDHLASLGAREIPRQRFLDLINGVRGD</sequence>
<dbReference type="InterPro" id="IPR004616">
    <property type="entry name" value="Leu/Phe-tRNA_Trfase"/>
</dbReference>
<dbReference type="PANTHER" id="PTHR30098:SF2">
    <property type="entry name" value="LEUCYL_PHENYLALANYL-TRNA--PROTEIN TRANSFERASE"/>
    <property type="match status" value="1"/>
</dbReference>
<evidence type="ECO:0000256" key="5">
    <source>
        <dbReference type="ARBA" id="ARBA00050607"/>
    </source>
</evidence>
<evidence type="ECO:0000256" key="4">
    <source>
        <dbReference type="ARBA" id="ARBA00023315"/>
    </source>
</evidence>
<dbReference type="eggNOG" id="COG2360">
    <property type="taxonomic scope" value="Bacteria"/>
</dbReference>
<dbReference type="Gene3D" id="3.40.630.70">
    <property type="entry name" value="Leucyl/phenylalanyl-tRNA-protein transferase, C-terminal domain"/>
    <property type="match status" value="1"/>
</dbReference>
<dbReference type="RefSeq" id="WP_009850816.1">
    <property type="nucleotide sequence ID" value="NZ_DS022295.1"/>
</dbReference>
<evidence type="ECO:0000256" key="3">
    <source>
        <dbReference type="ARBA" id="ARBA00022679"/>
    </source>
</evidence>
<dbReference type="InParanoid" id="Q0F1V3"/>